<sequence>HSFSSHPRPARYIKISMHDTWTGGEGGDNCLYLREVEVYGDEEAASTAADAWASMMALARWQPALVKPHAVDLFRRYCLEQQTEIVVGILGDRFAASAGSSNALSQLTWVDLFFERLKQRNNYETIELLSSSLDLGNISQLQAKMDDFQAVDLLIIAYGTEASLADMPTLEFRRQLQQLVELIQDELAVLTVVVTPAPFVHRPELAGFAQVQGKESWRLARAAEQVAALNVCPVVRTASVLAHSQRDVAQLYQDNLSLSEMGHLAVARALENLLWQPAD</sequence>
<name>X1GWV1_9ZZZZ</name>
<dbReference type="EMBL" id="BARU01021782">
    <property type="protein sequence ID" value="GAH49340.1"/>
    <property type="molecule type" value="Genomic_DNA"/>
</dbReference>
<gene>
    <name evidence="2" type="ORF">S03H2_35584</name>
</gene>
<dbReference type="SUPFAM" id="SSF52266">
    <property type="entry name" value="SGNH hydrolase"/>
    <property type="match status" value="1"/>
</dbReference>
<evidence type="ECO:0000313" key="2">
    <source>
        <dbReference type="EMBL" id="GAH49340.1"/>
    </source>
</evidence>
<dbReference type="Gene3D" id="3.40.50.1110">
    <property type="entry name" value="SGNH hydrolase"/>
    <property type="match status" value="1"/>
</dbReference>
<protein>
    <recommendedName>
        <fullName evidence="1">SGNH hydrolase-type esterase domain-containing protein</fullName>
    </recommendedName>
</protein>
<dbReference type="Pfam" id="PF13472">
    <property type="entry name" value="Lipase_GDSL_2"/>
    <property type="match status" value="1"/>
</dbReference>
<dbReference type="AlphaFoldDB" id="X1GWV1"/>
<reference evidence="2" key="1">
    <citation type="journal article" date="2014" name="Front. Microbiol.">
        <title>High frequency of phylogenetically diverse reductive dehalogenase-homologous genes in deep subseafloor sedimentary metagenomes.</title>
        <authorList>
            <person name="Kawai M."/>
            <person name="Futagami T."/>
            <person name="Toyoda A."/>
            <person name="Takaki Y."/>
            <person name="Nishi S."/>
            <person name="Hori S."/>
            <person name="Arai W."/>
            <person name="Tsubouchi T."/>
            <person name="Morono Y."/>
            <person name="Uchiyama I."/>
            <person name="Ito T."/>
            <person name="Fujiyama A."/>
            <person name="Inagaki F."/>
            <person name="Takami H."/>
        </authorList>
    </citation>
    <scope>NUCLEOTIDE SEQUENCE</scope>
    <source>
        <strain evidence="2">Expedition CK06-06</strain>
    </source>
</reference>
<comment type="caution">
    <text evidence="2">The sequence shown here is derived from an EMBL/GenBank/DDBJ whole genome shotgun (WGS) entry which is preliminary data.</text>
</comment>
<feature type="domain" description="SGNH hydrolase-type esterase" evidence="1">
    <location>
        <begin position="90"/>
        <end position="263"/>
    </location>
</feature>
<dbReference type="InterPro" id="IPR036514">
    <property type="entry name" value="SGNH_hydro_sf"/>
</dbReference>
<organism evidence="2">
    <name type="scientific">marine sediment metagenome</name>
    <dbReference type="NCBI Taxonomy" id="412755"/>
    <lineage>
        <taxon>unclassified sequences</taxon>
        <taxon>metagenomes</taxon>
        <taxon>ecological metagenomes</taxon>
    </lineage>
</organism>
<evidence type="ECO:0000259" key="1">
    <source>
        <dbReference type="Pfam" id="PF13472"/>
    </source>
</evidence>
<feature type="non-terminal residue" evidence="2">
    <location>
        <position position="1"/>
    </location>
</feature>
<dbReference type="InterPro" id="IPR013830">
    <property type="entry name" value="SGNH_hydro"/>
</dbReference>
<proteinExistence type="predicted"/>
<accession>X1GWV1</accession>